<keyword evidence="1" id="KW-0812">Transmembrane</keyword>
<evidence type="ECO:0000313" key="3">
    <source>
        <dbReference type="Proteomes" id="UP000564806"/>
    </source>
</evidence>
<organism evidence="2 3">
    <name type="scientific">Paenibacillus agri</name>
    <dbReference type="NCBI Taxonomy" id="2744309"/>
    <lineage>
        <taxon>Bacteria</taxon>
        <taxon>Bacillati</taxon>
        <taxon>Bacillota</taxon>
        <taxon>Bacilli</taxon>
        <taxon>Bacillales</taxon>
        <taxon>Paenibacillaceae</taxon>
        <taxon>Paenibacillus</taxon>
    </lineage>
</organism>
<protein>
    <submittedName>
        <fullName evidence="2">Uncharacterized protein</fullName>
    </submittedName>
</protein>
<dbReference type="RefSeq" id="WP_160319659.1">
    <property type="nucleotide sequence ID" value="NZ_JABWCS010000197.1"/>
</dbReference>
<reference evidence="2" key="1">
    <citation type="submission" date="2020-06" db="EMBL/GenBank/DDBJ databases">
        <title>Paenibacillus sp. nov., isolated from soil.</title>
        <authorList>
            <person name="Seo Y.L."/>
        </authorList>
    </citation>
    <scope>NUCLEOTIDE SEQUENCE [LARGE SCALE GENOMIC DNA]</scope>
    <source>
        <strain evidence="2">JW14</strain>
    </source>
</reference>
<keyword evidence="1" id="KW-1133">Transmembrane helix</keyword>
<evidence type="ECO:0000313" key="2">
    <source>
        <dbReference type="EMBL" id="NUU60136.1"/>
    </source>
</evidence>
<proteinExistence type="predicted"/>
<comment type="caution">
    <text evidence="2">The sequence shown here is derived from an EMBL/GenBank/DDBJ whole genome shotgun (WGS) entry which is preliminary data.</text>
</comment>
<dbReference type="AlphaFoldDB" id="A0A850EID0"/>
<evidence type="ECO:0000256" key="1">
    <source>
        <dbReference type="SAM" id="Phobius"/>
    </source>
</evidence>
<feature type="transmembrane region" description="Helical" evidence="1">
    <location>
        <begin position="6"/>
        <end position="28"/>
    </location>
</feature>
<accession>A0A850EID0</accession>
<sequence length="49" mass="5769">MTISHSLLFSLNCWFFVSLFTFAGFRFARLRSERDSRRLIGNAPQADER</sequence>
<gene>
    <name evidence="2" type="ORF">HPT30_07235</name>
</gene>
<keyword evidence="1" id="KW-0472">Membrane</keyword>
<keyword evidence="3" id="KW-1185">Reference proteome</keyword>
<dbReference type="Proteomes" id="UP000564806">
    <property type="component" value="Unassembled WGS sequence"/>
</dbReference>
<dbReference type="EMBL" id="JABWCS010000197">
    <property type="protein sequence ID" value="NUU60136.1"/>
    <property type="molecule type" value="Genomic_DNA"/>
</dbReference>
<name>A0A850EID0_9BACL</name>